<dbReference type="Pfam" id="PF26138">
    <property type="entry name" value="DUF8040"/>
    <property type="match status" value="1"/>
</dbReference>
<dbReference type="InterPro" id="IPR045249">
    <property type="entry name" value="HARBI1-like"/>
</dbReference>
<feature type="domain" description="DDE Tnp4" evidence="9">
    <location>
        <begin position="119"/>
        <end position="208"/>
    </location>
</feature>
<evidence type="ECO:0000313" key="11">
    <source>
        <dbReference type="EMBL" id="CAA7048120.1"/>
    </source>
</evidence>
<evidence type="ECO:0000256" key="7">
    <source>
        <dbReference type="ARBA" id="ARBA00023242"/>
    </source>
</evidence>
<name>A0A6D2K7K3_9BRAS</name>
<evidence type="ECO:0000259" key="9">
    <source>
        <dbReference type="Pfam" id="PF13359"/>
    </source>
</evidence>
<dbReference type="InterPro" id="IPR058353">
    <property type="entry name" value="DUF8040"/>
</dbReference>
<keyword evidence="4" id="KW-0540">Nuclease</keyword>
<sequence>MMPLVFSYYGCQLGAFRTLCDKLQTSYGLQPTLNVGIEESVAMFLRICGHNEVQRDVGLRFGRTQETVNRKFFEVLKATELLACDYIRTPTTQELRQIPERLVMDQRYWPYFSGFVGAMDGVHVCVKVKPEVQGMYWNRHNITSFNIMAICDLNMLFTYVWNGAPGSCHDTAVLTMAQERDSDFPLPPPDKYYLVDSGYPNKQGFLAPLDLHGMWLFGIICHNLKMVLLLETSKSCLIDIMHLYVLLLKGLLEYGRRNGGFFVNFLGYDKKVQKRVVMATMGLHNFIRISNFSDEDFADVRRDTEIGNTSSMIEPSDGRSGNRRRRFYG</sequence>
<comment type="similarity">
    <text evidence="3">Belongs to the HARBI1 family.</text>
</comment>
<evidence type="ECO:0000256" key="6">
    <source>
        <dbReference type="ARBA" id="ARBA00022801"/>
    </source>
</evidence>
<keyword evidence="5" id="KW-0479">Metal-binding</keyword>
<evidence type="ECO:0000256" key="8">
    <source>
        <dbReference type="SAM" id="MobiDB-lite"/>
    </source>
</evidence>
<protein>
    <submittedName>
        <fullName evidence="11">Uncharacterized protein</fullName>
    </submittedName>
</protein>
<dbReference type="GO" id="GO:0046872">
    <property type="term" value="F:metal ion binding"/>
    <property type="evidence" value="ECO:0007669"/>
    <property type="project" value="UniProtKB-KW"/>
</dbReference>
<comment type="cofactor">
    <cofactor evidence="1">
        <name>a divalent metal cation</name>
        <dbReference type="ChEBI" id="CHEBI:60240"/>
    </cofactor>
</comment>
<dbReference type="GO" id="GO:0005634">
    <property type="term" value="C:nucleus"/>
    <property type="evidence" value="ECO:0007669"/>
    <property type="project" value="UniProtKB-SubCell"/>
</dbReference>
<reference evidence="11" key="1">
    <citation type="submission" date="2020-01" db="EMBL/GenBank/DDBJ databases">
        <authorList>
            <person name="Mishra B."/>
        </authorList>
    </citation>
    <scope>NUCLEOTIDE SEQUENCE [LARGE SCALE GENOMIC DNA]</scope>
</reference>
<evidence type="ECO:0000259" key="10">
    <source>
        <dbReference type="Pfam" id="PF26138"/>
    </source>
</evidence>
<keyword evidence="12" id="KW-1185">Reference proteome</keyword>
<comment type="subcellular location">
    <subcellularLocation>
        <location evidence="2">Nucleus</location>
    </subcellularLocation>
</comment>
<evidence type="ECO:0000256" key="3">
    <source>
        <dbReference type="ARBA" id="ARBA00006958"/>
    </source>
</evidence>
<dbReference type="GO" id="GO:0004518">
    <property type="term" value="F:nuclease activity"/>
    <property type="evidence" value="ECO:0007669"/>
    <property type="project" value="UniProtKB-KW"/>
</dbReference>
<evidence type="ECO:0000256" key="4">
    <source>
        <dbReference type="ARBA" id="ARBA00022722"/>
    </source>
</evidence>
<dbReference type="AlphaFoldDB" id="A0A6D2K7K3"/>
<dbReference type="GO" id="GO:0016787">
    <property type="term" value="F:hydrolase activity"/>
    <property type="evidence" value="ECO:0007669"/>
    <property type="project" value="UniProtKB-KW"/>
</dbReference>
<keyword evidence="7" id="KW-0539">Nucleus</keyword>
<accession>A0A6D2K7K3</accession>
<gene>
    <name evidence="11" type="ORF">MERR_LOCUS35355</name>
</gene>
<organism evidence="11 12">
    <name type="scientific">Microthlaspi erraticum</name>
    <dbReference type="NCBI Taxonomy" id="1685480"/>
    <lineage>
        <taxon>Eukaryota</taxon>
        <taxon>Viridiplantae</taxon>
        <taxon>Streptophyta</taxon>
        <taxon>Embryophyta</taxon>
        <taxon>Tracheophyta</taxon>
        <taxon>Spermatophyta</taxon>
        <taxon>Magnoliopsida</taxon>
        <taxon>eudicotyledons</taxon>
        <taxon>Gunneridae</taxon>
        <taxon>Pentapetalae</taxon>
        <taxon>rosids</taxon>
        <taxon>malvids</taxon>
        <taxon>Brassicales</taxon>
        <taxon>Brassicaceae</taxon>
        <taxon>Coluteocarpeae</taxon>
        <taxon>Microthlaspi</taxon>
    </lineage>
</organism>
<proteinExistence type="inferred from homology"/>
<feature type="region of interest" description="Disordered" evidence="8">
    <location>
        <begin position="308"/>
        <end position="329"/>
    </location>
</feature>
<dbReference type="OrthoDB" id="1039190at2759"/>
<dbReference type="Proteomes" id="UP000467841">
    <property type="component" value="Unassembled WGS sequence"/>
</dbReference>
<dbReference type="PANTHER" id="PTHR22930">
    <property type="match status" value="1"/>
</dbReference>
<dbReference type="Pfam" id="PF13359">
    <property type="entry name" value="DDE_Tnp_4"/>
    <property type="match status" value="1"/>
</dbReference>
<dbReference type="InterPro" id="IPR027806">
    <property type="entry name" value="HARBI1_dom"/>
</dbReference>
<feature type="domain" description="DUF8040" evidence="10">
    <location>
        <begin position="15"/>
        <end position="78"/>
    </location>
</feature>
<evidence type="ECO:0000256" key="2">
    <source>
        <dbReference type="ARBA" id="ARBA00004123"/>
    </source>
</evidence>
<keyword evidence="6" id="KW-0378">Hydrolase</keyword>
<evidence type="ECO:0000313" key="12">
    <source>
        <dbReference type="Proteomes" id="UP000467841"/>
    </source>
</evidence>
<dbReference type="EMBL" id="CACVBM020001385">
    <property type="protein sequence ID" value="CAA7048120.1"/>
    <property type="molecule type" value="Genomic_DNA"/>
</dbReference>
<evidence type="ECO:0000256" key="1">
    <source>
        <dbReference type="ARBA" id="ARBA00001968"/>
    </source>
</evidence>
<evidence type="ECO:0000256" key="5">
    <source>
        <dbReference type="ARBA" id="ARBA00022723"/>
    </source>
</evidence>
<dbReference type="PANTHER" id="PTHR22930:SF281">
    <property type="entry name" value="NUCLEASE"/>
    <property type="match status" value="1"/>
</dbReference>
<comment type="caution">
    <text evidence="11">The sequence shown here is derived from an EMBL/GenBank/DDBJ whole genome shotgun (WGS) entry which is preliminary data.</text>
</comment>